<feature type="compositionally biased region" description="Basic and acidic residues" evidence="1">
    <location>
        <begin position="15"/>
        <end position="24"/>
    </location>
</feature>
<protein>
    <submittedName>
        <fullName evidence="2">Uncharacterized protein</fullName>
    </submittedName>
</protein>
<dbReference type="Proteomes" id="UP000251166">
    <property type="component" value="Plasmid unnamed3"/>
</dbReference>
<gene>
    <name evidence="2" type="ORF">DLJ82_6141</name>
</gene>
<evidence type="ECO:0000256" key="1">
    <source>
        <dbReference type="SAM" id="MobiDB-lite"/>
    </source>
</evidence>
<geneLocation type="plasmid" evidence="2 3">
    <name>unnamed3</name>
</geneLocation>
<accession>A0A2Z4YUL2</accession>
<sequence length="78" mass="8597">MGGATIRCPSQHAADPSKHFSDPERTGDAIIRSAFEGSKDDVLATFRNHGDDWNRAAGSDLPANMKRIFRPDDGIQYH</sequence>
<evidence type="ECO:0000313" key="3">
    <source>
        <dbReference type="Proteomes" id="UP000251166"/>
    </source>
</evidence>
<name>A0A2Z4YUL2_RHILE</name>
<reference evidence="2 3" key="1">
    <citation type="submission" date="2018-07" db="EMBL/GenBank/DDBJ databases">
        <title>Rhizobium leguminosarum strain:ATCC 14479 Genome sequencing and assembly.</title>
        <authorList>
            <person name="Chakraborty R."/>
        </authorList>
    </citation>
    <scope>NUCLEOTIDE SEQUENCE [LARGE SCALE GENOMIC DNA]</scope>
    <source>
        <strain evidence="2 3">ATCC 14479</strain>
        <plasmid evidence="3">Plasmid unnamed3</plasmid>
    </source>
</reference>
<feature type="region of interest" description="Disordered" evidence="1">
    <location>
        <begin position="1"/>
        <end position="24"/>
    </location>
</feature>
<dbReference type="AlphaFoldDB" id="A0A2Z4YUL2"/>
<keyword evidence="2" id="KW-0614">Plasmid</keyword>
<evidence type="ECO:0000313" key="2">
    <source>
        <dbReference type="EMBL" id="AXA44112.1"/>
    </source>
</evidence>
<organism evidence="2 3">
    <name type="scientific">Rhizobium leguminosarum</name>
    <dbReference type="NCBI Taxonomy" id="384"/>
    <lineage>
        <taxon>Bacteria</taxon>
        <taxon>Pseudomonadati</taxon>
        <taxon>Pseudomonadota</taxon>
        <taxon>Alphaproteobacteria</taxon>
        <taxon>Hyphomicrobiales</taxon>
        <taxon>Rhizobiaceae</taxon>
        <taxon>Rhizobium/Agrobacterium group</taxon>
        <taxon>Rhizobium</taxon>
    </lineage>
</organism>
<dbReference type="EMBL" id="CP030763">
    <property type="protein sequence ID" value="AXA44112.1"/>
    <property type="molecule type" value="Genomic_DNA"/>
</dbReference>
<proteinExistence type="predicted"/>